<dbReference type="Proteomes" id="UP001146351">
    <property type="component" value="Unassembled WGS sequence"/>
</dbReference>
<reference evidence="1" key="1">
    <citation type="submission" date="2022-11" db="EMBL/GenBank/DDBJ databases">
        <authorList>
            <person name="Petersen C."/>
        </authorList>
    </citation>
    <scope>NUCLEOTIDE SEQUENCE</scope>
    <source>
        <strain evidence="1">IBT 21917</strain>
    </source>
</reference>
<dbReference type="InterPro" id="IPR053720">
    <property type="entry name" value="Psm_Assembly_Chaperone"/>
</dbReference>
<name>A0A9W9LXE4_9EURO</name>
<reference evidence="1" key="2">
    <citation type="journal article" date="2023" name="IMA Fungus">
        <title>Comparative genomic study of the Penicillium genus elucidates a diverse pangenome and 15 lateral gene transfer events.</title>
        <authorList>
            <person name="Petersen C."/>
            <person name="Sorensen T."/>
            <person name="Nielsen M.R."/>
            <person name="Sondergaard T.E."/>
            <person name="Sorensen J.L."/>
            <person name="Fitzpatrick D.A."/>
            <person name="Frisvad J.C."/>
            <person name="Nielsen K.L."/>
        </authorList>
    </citation>
    <scope>NUCLEOTIDE SEQUENCE</scope>
    <source>
        <strain evidence="1">IBT 21917</strain>
    </source>
</reference>
<gene>
    <name evidence="1" type="ORF">N7492_003442</name>
</gene>
<evidence type="ECO:0000313" key="2">
    <source>
        <dbReference type="Proteomes" id="UP001146351"/>
    </source>
</evidence>
<evidence type="ECO:0008006" key="3">
    <source>
        <dbReference type="Google" id="ProtNLM"/>
    </source>
</evidence>
<sequence length="154" mass="16017">MVALENGFPDSLNVPFPAATKQVAGMVAGVKTDVLVLSFSDKIVVTISQEGRLAHWLHVSMGSQNPGTDGLHTFSEDPEDSLLPLSGLTATSILGGYAPGQDTVGQLLARQVATAIATKSPAEKRLLVVGLGLGNSGSDRDSFFAIVDLVLQCI</sequence>
<dbReference type="GO" id="GO:0043248">
    <property type="term" value="P:proteasome assembly"/>
    <property type="evidence" value="ECO:0007669"/>
    <property type="project" value="InterPro"/>
</dbReference>
<dbReference type="PANTHER" id="PTHR31051">
    <property type="entry name" value="PROTEASOME ASSEMBLY CHAPERONE 3"/>
    <property type="match status" value="1"/>
</dbReference>
<accession>A0A9W9LXE4</accession>
<protein>
    <recommendedName>
        <fullName evidence="3">Proteasome assembly chaperone 3</fullName>
    </recommendedName>
</protein>
<keyword evidence="2" id="KW-1185">Reference proteome</keyword>
<dbReference type="PANTHER" id="PTHR31051:SF1">
    <property type="entry name" value="PROTEASOME ASSEMBLY CHAPERONE 3"/>
    <property type="match status" value="1"/>
</dbReference>
<dbReference type="AlphaFoldDB" id="A0A9W9LXE4"/>
<comment type="caution">
    <text evidence="1">The sequence shown here is derived from an EMBL/GenBank/DDBJ whole genome shotgun (WGS) entry which is preliminary data.</text>
</comment>
<dbReference type="Gene3D" id="3.30.230.90">
    <property type="match status" value="1"/>
</dbReference>
<dbReference type="OrthoDB" id="5593278at2759"/>
<proteinExistence type="predicted"/>
<dbReference type="InterPro" id="IPR018788">
    <property type="entry name" value="Proteasome_assmbl_chp_3"/>
</dbReference>
<dbReference type="EMBL" id="JAPQKO010000002">
    <property type="protein sequence ID" value="KAJ5180232.1"/>
    <property type="molecule type" value="Genomic_DNA"/>
</dbReference>
<evidence type="ECO:0000313" key="1">
    <source>
        <dbReference type="EMBL" id="KAJ5180232.1"/>
    </source>
</evidence>
<organism evidence="1 2">
    <name type="scientific">Penicillium capsulatum</name>
    <dbReference type="NCBI Taxonomy" id="69766"/>
    <lineage>
        <taxon>Eukaryota</taxon>
        <taxon>Fungi</taxon>
        <taxon>Dikarya</taxon>
        <taxon>Ascomycota</taxon>
        <taxon>Pezizomycotina</taxon>
        <taxon>Eurotiomycetes</taxon>
        <taxon>Eurotiomycetidae</taxon>
        <taxon>Eurotiales</taxon>
        <taxon>Aspergillaceae</taxon>
        <taxon>Penicillium</taxon>
    </lineage>
</organism>